<evidence type="ECO:0000313" key="3">
    <source>
        <dbReference type="Proteomes" id="UP000783863"/>
    </source>
</evidence>
<proteinExistence type="predicted"/>
<accession>A0A8J8C7Q8</accession>
<protein>
    <submittedName>
        <fullName evidence="2">Uncharacterized protein</fullName>
    </submittedName>
</protein>
<dbReference type="EMBL" id="RKLQ01000001">
    <property type="protein sequence ID" value="MBX0302354.1"/>
    <property type="molecule type" value="Genomic_DNA"/>
</dbReference>
<feature type="transmembrane region" description="Helical" evidence="1">
    <location>
        <begin position="337"/>
        <end position="358"/>
    </location>
</feature>
<dbReference type="Proteomes" id="UP000783863">
    <property type="component" value="Unassembled WGS sequence"/>
</dbReference>
<evidence type="ECO:0000256" key="1">
    <source>
        <dbReference type="SAM" id="Phobius"/>
    </source>
</evidence>
<keyword evidence="3" id="KW-1185">Reference proteome</keyword>
<name>A0A8J8C7Q8_9EURY</name>
<dbReference type="RefSeq" id="WP_220586594.1">
    <property type="nucleotide sequence ID" value="NZ_RKLQ01000001.1"/>
</dbReference>
<comment type="caution">
    <text evidence="2">The sequence shown here is derived from an EMBL/GenBank/DDBJ whole genome shotgun (WGS) entry which is preliminary data.</text>
</comment>
<evidence type="ECO:0000313" key="2">
    <source>
        <dbReference type="EMBL" id="MBX0302354.1"/>
    </source>
</evidence>
<feature type="transmembrane region" description="Helical" evidence="1">
    <location>
        <begin position="119"/>
        <end position="144"/>
    </location>
</feature>
<organism evidence="2 3">
    <name type="scientific">Haloarcula salinisoli</name>
    <dbReference type="NCBI Taxonomy" id="2487746"/>
    <lineage>
        <taxon>Archaea</taxon>
        <taxon>Methanobacteriati</taxon>
        <taxon>Methanobacteriota</taxon>
        <taxon>Stenosarchaea group</taxon>
        <taxon>Halobacteria</taxon>
        <taxon>Halobacteriales</taxon>
        <taxon>Haloarculaceae</taxon>
        <taxon>Haloarcula</taxon>
    </lineage>
</organism>
<feature type="transmembrane region" description="Helical" evidence="1">
    <location>
        <begin position="150"/>
        <end position="173"/>
    </location>
</feature>
<feature type="transmembrane region" description="Helical" evidence="1">
    <location>
        <begin position="34"/>
        <end position="59"/>
    </location>
</feature>
<feature type="transmembrane region" description="Helical" evidence="1">
    <location>
        <begin position="240"/>
        <end position="260"/>
    </location>
</feature>
<sequence length="369" mass="38489">MANDAGPTPIETLCRRYGPGRLPLADRRVVATGYAFATAALLSTVVWELFVGGVIMLIISYDSYRFGETTLRVLWSDDLDGLLNPLEVAGLIPLVFVPSAFLAGTFARYLPARLRRRGALTGTLTMAGAYLVGGLPIGVALMLYGEVGDLAGALFFGSIFSLVAFPYSAWLSLPIGAAVGHVHQRAVGDSVQRGIASRLGNRVRAVAARALAPLSDRAVYGWTRYGLGWLPGGTRPAIGAGYAFAAVAGVLALALIRLALQLEAPESRWLALSAVVFVPVAAAAGTLVWSLLPDDFPYRGPVGGTGVMAATLLVAGSVVPLLYGVPEVTVAASVEPGISALLYFGWLSLPLGATVGSVHDRALATTHAF</sequence>
<feature type="transmembrane region" description="Helical" evidence="1">
    <location>
        <begin position="88"/>
        <end position="107"/>
    </location>
</feature>
<keyword evidence="1" id="KW-0472">Membrane</keyword>
<keyword evidence="1" id="KW-0812">Transmembrane</keyword>
<feature type="transmembrane region" description="Helical" evidence="1">
    <location>
        <begin position="272"/>
        <end position="292"/>
    </location>
</feature>
<gene>
    <name evidence="2" type="ORF">EGD98_01580</name>
</gene>
<reference evidence="2" key="1">
    <citation type="submission" date="2021-06" db="EMBL/GenBank/DDBJ databases">
        <title>Halomicroarcula sp. F24A a new haloarchaeum isolated from saline soil.</title>
        <authorList>
            <person name="Duran-Viseras A."/>
            <person name="Sanchez-Porro C."/>
            <person name="Ventosa A."/>
        </authorList>
    </citation>
    <scope>NUCLEOTIDE SEQUENCE</scope>
    <source>
        <strain evidence="2">F24A</strain>
    </source>
</reference>
<feature type="transmembrane region" description="Helical" evidence="1">
    <location>
        <begin position="304"/>
        <end position="325"/>
    </location>
</feature>
<dbReference type="AlphaFoldDB" id="A0A8J8C7Q8"/>
<keyword evidence="1" id="KW-1133">Transmembrane helix</keyword>